<proteinExistence type="predicted"/>
<organism evidence="1 2">
    <name type="scientific">Xylaria curta</name>
    <dbReference type="NCBI Taxonomy" id="42375"/>
    <lineage>
        <taxon>Eukaryota</taxon>
        <taxon>Fungi</taxon>
        <taxon>Dikarya</taxon>
        <taxon>Ascomycota</taxon>
        <taxon>Pezizomycotina</taxon>
        <taxon>Sordariomycetes</taxon>
        <taxon>Xylariomycetidae</taxon>
        <taxon>Xylariales</taxon>
        <taxon>Xylariaceae</taxon>
        <taxon>Xylaria</taxon>
    </lineage>
</organism>
<reference evidence="1" key="1">
    <citation type="submission" date="2022-10" db="EMBL/GenBank/DDBJ databases">
        <title>Genome Sequence of Xylaria curta.</title>
        <authorList>
            <person name="Buettner E."/>
        </authorList>
    </citation>
    <scope>NUCLEOTIDE SEQUENCE</scope>
    <source>
        <strain evidence="1">Babe10</strain>
    </source>
</reference>
<name>A0ACC1PMG0_9PEZI</name>
<sequence>MTGIISLPNELLFIVLAIGDGQLTCKQVASVARTCKALCKVAREQLYRYNILQDRSSVLIWAAMKNRFETINLALEFGADVNTVGPGWYINSNASQSQGTPLHYAAYKGYNDIVRLLLDHNARLDTHSEFICLCESNALPAPDAPDPPHKLPPTQMREESPNERVAGPTIVDCAAAVGLSAIVKQALNMYPSIVRRGKPGNLEATLIDAPMYLSPLFYAAECWNNRAVVQVLKAAGCDLDDGGYNVSIPPIWWACLVGNFALAMDLLAEGAQAPRWVDTHPRDPEREELCVSLLHHAVRGRECFQHRQRGAPTSKDNEQVAFAKALIEDHGHTVHDVCVHHTPLSAALSDSPPIDAVPAIVKLLLGHGADPNPAIDGMLSPISVAVWELIWDIDPDLAVRRSARPHVETFRDGFSKNRSKLPKDIPLVAIEPFWKASDEKIFEDAIPHSVDEDIDSEHGVNANPWQFQASGPSPSNAKTERSRSDRKHDAWEVVTELLKAGARIERQLDAWALFEQMGIDNVALDAAMGTPENHSYAILRLLLENGASKAVSSSYLGDVLKSCIELGPRAEHREAVSRLLVKHGASLDYQSRTLRERLEKRFLKHDDVWLAIFCYEKKCLLSPPGEIAMRALDHDRECVARYFLTKLGQSLATLRDPYTTALHIAVMRNDLELTSLLIDRGADVNALDFFKSSPLVRAVLSSSRTPNFEPDLRVTRLLLDNGADPFLGNHASDTESSECQCHIDPATRVRTRFYRDSFSQAFTFGEHQLMKCSSFLGWHQCSAAINLLAYILAKFVAIYAVGSTRNNRLKTLSGSRRHFLKQVQIRMDAGYAQSQS</sequence>
<evidence type="ECO:0000313" key="2">
    <source>
        <dbReference type="Proteomes" id="UP001143856"/>
    </source>
</evidence>
<keyword evidence="2" id="KW-1185">Reference proteome</keyword>
<dbReference type="EMBL" id="JAPDGR010000142">
    <property type="protein sequence ID" value="KAJ2995227.1"/>
    <property type="molecule type" value="Genomic_DNA"/>
</dbReference>
<protein>
    <submittedName>
        <fullName evidence="1">Uncharacterized protein</fullName>
    </submittedName>
</protein>
<gene>
    <name evidence="1" type="ORF">NUW58_g1337</name>
</gene>
<comment type="caution">
    <text evidence="1">The sequence shown here is derived from an EMBL/GenBank/DDBJ whole genome shotgun (WGS) entry which is preliminary data.</text>
</comment>
<evidence type="ECO:0000313" key="1">
    <source>
        <dbReference type="EMBL" id="KAJ2995227.1"/>
    </source>
</evidence>
<dbReference type="Proteomes" id="UP001143856">
    <property type="component" value="Unassembled WGS sequence"/>
</dbReference>
<accession>A0ACC1PMG0</accession>